<reference evidence="2" key="1">
    <citation type="journal article" date="2020" name="Nat. Commun.">
        <title>Large-scale genome sequencing of mycorrhizal fungi provides insights into the early evolution of symbiotic traits.</title>
        <authorList>
            <person name="Miyauchi S."/>
            <person name="Kiss E."/>
            <person name="Kuo A."/>
            <person name="Drula E."/>
            <person name="Kohler A."/>
            <person name="Sanchez-Garcia M."/>
            <person name="Morin E."/>
            <person name="Andreopoulos B."/>
            <person name="Barry K.W."/>
            <person name="Bonito G."/>
            <person name="Buee M."/>
            <person name="Carver A."/>
            <person name="Chen C."/>
            <person name="Cichocki N."/>
            <person name="Clum A."/>
            <person name="Culley D."/>
            <person name="Crous P.W."/>
            <person name="Fauchery L."/>
            <person name="Girlanda M."/>
            <person name="Hayes R.D."/>
            <person name="Keri Z."/>
            <person name="LaButti K."/>
            <person name="Lipzen A."/>
            <person name="Lombard V."/>
            <person name="Magnuson J."/>
            <person name="Maillard F."/>
            <person name="Murat C."/>
            <person name="Nolan M."/>
            <person name="Ohm R.A."/>
            <person name="Pangilinan J."/>
            <person name="Pereira M.F."/>
            <person name="Perotto S."/>
            <person name="Peter M."/>
            <person name="Pfister S."/>
            <person name="Riley R."/>
            <person name="Sitrit Y."/>
            <person name="Stielow J.B."/>
            <person name="Szollosi G."/>
            <person name="Zifcakova L."/>
            <person name="Stursova M."/>
            <person name="Spatafora J.W."/>
            <person name="Tedersoo L."/>
            <person name="Vaario L.M."/>
            <person name="Yamada A."/>
            <person name="Yan M."/>
            <person name="Wang P."/>
            <person name="Xu J."/>
            <person name="Bruns T."/>
            <person name="Baldrian P."/>
            <person name="Vilgalys R."/>
            <person name="Dunand C."/>
            <person name="Henrissat B."/>
            <person name="Grigoriev I.V."/>
            <person name="Hibbett D."/>
            <person name="Nagy L.G."/>
            <person name="Martin F.M."/>
        </authorList>
    </citation>
    <scope>NUCLEOTIDE SEQUENCE</scope>
    <source>
        <strain evidence="2">UP504</strain>
    </source>
</reference>
<sequence>MFFRSFAYRGRPRVAQTYFQWIWNLSGLTRSSWNPETTILDLLSLTYFCLFYHQSISHLDARIQHMHAPRTAANNINGSVNGNGQLLTVNTNLNIAPNLGNGVYAYSDLPSQSQQLQPSASGPQAYSTASGAMGWL</sequence>
<comment type="caution">
    <text evidence="2">The sequence shown here is derived from an EMBL/GenBank/DDBJ whole genome shotgun (WGS) entry which is preliminary data.</text>
</comment>
<evidence type="ECO:0000313" key="2">
    <source>
        <dbReference type="EMBL" id="KAF9508672.1"/>
    </source>
</evidence>
<feature type="region of interest" description="Disordered" evidence="1">
    <location>
        <begin position="114"/>
        <end position="136"/>
    </location>
</feature>
<evidence type="ECO:0000256" key="1">
    <source>
        <dbReference type="SAM" id="MobiDB-lite"/>
    </source>
</evidence>
<dbReference type="AlphaFoldDB" id="A0A9P6DP58"/>
<keyword evidence="3" id="KW-1185">Reference proteome</keyword>
<proteinExistence type="predicted"/>
<dbReference type="Proteomes" id="UP000886523">
    <property type="component" value="Unassembled WGS sequence"/>
</dbReference>
<evidence type="ECO:0000313" key="3">
    <source>
        <dbReference type="Proteomes" id="UP000886523"/>
    </source>
</evidence>
<accession>A0A9P6DP58</accession>
<dbReference type="EMBL" id="MU129054">
    <property type="protein sequence ID" value="KAF9508672.1"/>
    <property type="molecule type" value="Genomic_DNA"/>
</dbReference>
<organism evidence="2 3">
    <name type="scientific">Hydnum rufescens UP504</name>
    <dbReference type="NCBI Taxonomy" id="1448309"/>
    <lineage>
        <taxon>Eukaryota</taxon>
        <taxon>Fungi</taxon>
        <taxon>Dikarya</taxon>
        <taxon>Basidiomycota</taxon>
        <taxon>Agaricomycotina</taxon>
        <taxon>Agaricomycetes</taxon>
        <taxon>Cantharellales</taxon>
        <taxon>Hydnaceae</taxon>
        <taxon>Hydnum</taxon>
    </lineage>
</organism>
<feature type="compositionally biased region" description="Low complexity" evidence="1">
    <location>
        <begin position="114"/>
        <end position="125"/>
    </location>
</feature>
<gene>
    <name evidence="2" type="ORF">BS47DRAFT_1397658</name>
</gene>
<name>A0A9P6DP58_9AGAM</name>
<protein>
    <submittedName>
        <fullName evidence="2">Uncharacterized protein</fullName>
    </submittedName>
</protein>